<evidence type="ECO:0000313" key="4">
    <source>
        <dbReference type="EMBL" id="TWV64652.1"/>
    </source>
</evidence>
<dbReference type="Pfam" id="PF03747">
    <property type="entry name" value="ADP_ribosyl_GH"/>
    <property type="match status" value="1"/>
</dbReference>
<dbReference type="EMBL" id="JAJCNI010000016">
    <property type="protein sequence ID" value="MCB6518857.1"/>
    <property type="molecule type" value="Genomic_DNA"/>
</dbReference>
<dbReference type="EMBL" id="QSJN01000008">
    <property type="protein sequence ID" value="RHD73458.1"/>
    <property type="molecule type" value="Genomic_DNA"/>
</dbReference>
<dbReference type="InterPro" id="IPR005502">
    <property type="entry name" value="Ribosyl_crysJ1"/>
</dbReference>
<dbReference type="Proteomes" id="UP000315827">
    <property type="component" value="Unassembled WGS sequence"/>
</dbReference>
<reference evidence="4 6" key="2">
    <citation type="submission" date="2019-07" db="EMBL/GenBank/DDBJ databases">
        <title>Genome sequencing of Parabacteroides distasonis iSURF_7.</title>
        <authorList>
            <person name="Degefu H.N."/>
            <person name="Ruoff K.L."/>
            <person name="Price C.E."/>
            <person name="Valls R.A."/>
            <person name="O'Toole G.A."/>
        </authorList>
    </citation>
    <scope>NUCLEOTIDE SEQUENCE [LARGE SCALE GENOMIC DNA]</scope>
    <source>
        <strain evidence="4 6">CFPLTA003_1B</strain>
    </source>
</reference>
<feature type="signal peptide" evidence="1">
    <location>
        <begin position="1"/>
        <end position="27"/>
    </location>
</feature>
<evidence type="ECO:0000313" key="6">
    <source>
        <dbReference type="Proteomes" id="UP000315827"/>
    </source>
</evidence>
<evidence type="ECO:0000313" key="2">
    <source>
        <dbReference type="EMBL" id="MCB6518857.1"/>
    </source>
</evidence>
<gene>
    <name evidence="3" type="ORF">DW782_13700</name>
    <name evidence="4" type="ORF">FSA05_03290</name>
    <name evidence="2" type="ORF">LI194_13730</name>
</gene>
<reference evidence="3 5" key="1">
    <citation type="submission" date="2018-08" db="EMBL/GenBank/DDBJ databases">
        <title>A genome reference for cultivated species of the human gut microbiota.</title>
        <authorList>
            <person name="Zou Y."/>
            <person name="Xue W."/>
            <person name="Luo G."/>
        </authorList>
    </citation>
    <scope>NUCLEOTIDE SEQUENCE [LARGE SCALE GENOMIC DNA]</scope>
    <source>
        <strain evidence="3 5">AM30-4</strain>
    </source>
</reference>
<dbReference type="GO" id="GO:0016787">
    <property type="term" value="F:hydrolase activity"/>
    <property type="evidence" value="ECO:0007669"/>
    <property type="project" value="UniProtKB-KW"/>
</dbReference>
<organism evidence="4 6">
    <name type="scientific">Parabacteroides distasonis</name>
    <dbReference type="NCBI Taxonomy" id="823"/>
    <lineage>
        <taxon>Bacteria</taxon>
        <taxon>Pseudomonadati</taxon>
        <taxon>Bacteroidota</taxon>
        <taxon>Bacteroidia</taxon>
        <taxon>Bacteroidales</taxon>
        <taxon>Tannerellaceae</taxon>
        <taxon>Parabacteroides</taxon>
    </lineage>
</organism>
<name>A0A174INE8_PARDI</name>
<proteinExistence type="predicted"/>
<dbReference type="EMBL" id="VOHW01000001">
    <property type="protein sequence ID" value="TWV64652.1"/>
    <property type="molecule type" value="Genomic_DNA"/>
</dbReference>
<dbReference type="Gene3D" id="1.10.4080.10">
    <property type="entry name" value="ADP-ribosylation/Crystallin J1"/>
    <property type="match status" value="1"/>
</dbReference>
<dbReference type="Proteomes" id="UP001198806">
    <property type="component" value="Unassembled WGS sequence"/>
</dbReference>
<feature type="chain" id="PRO_5042683193" evidence="1">
    <location>
        <begin position="28"/>
        <end position="518"/>
    </location>
</feature>
<dbReference type="AlphaFoldDB" id="A0A174INE8"/>
<reference evidence="2" key="3">
    <citation type="submission" date="2021-10" db="EMBL/GenBank/DDBJ databases">
        <title>Collection of gut derived symbiotic bacterial strains cultured from healthy donors.</title>
        <authorList>
            <person name="Lin H."/>
            <person name="Littmann E."/>
            <person name="Kohout C."/>
            <person name="Pamer E.G."/>
        </authorList>
    </citation>
    <scope>NUCLEOTIDE SEQUENCE</scope>
    <source>
        <strain evidence="2">DFI.2.94</strain>
    </source>
</reference>
<sequence>MKQTVFAMIAAASLFIGAISCSQQPSAKDQTTVPAEFTISKEKLMDKIKGGWAGQTIGCTYGGPTEFKYNGTMIQEYVPIVWPDGYIKWWYENVPGLYDDVYMDLTFVDVFDRLGLDAPVDSFAMAFATAGYTLWHANQSARYNILQGIMPPASGHWLNNPHADDLDYQIEADYAGLMSPGMPNTASEISDKIGHIMNYGDGWYGGVYVGAMYSLSFISDDIEFIVTEALKTIPEQSIYYKCMSDVIRWHKEYPDDWKRTWFECEKKWSSDIGCPDGVFVPFNIDAVINSAYILIGLLYGEGDFYKTLDISTRCGQDSDCNPASAGGILGTILGYSHIPDYWMKNLREVENMDFAYTTISLNKTYQMGFDQALQVIERNGGSVSGDEVTIKCQQPVAVRYEKAFEGMYPIEKVAVNKNLPDVGELPFEGTGAVFKGFVNAKDDKYVARVEMYLDGELVETANLPASYTTRRNDLFWKYQLPKGKHTATFKWLNPRNDVSVHFSEILIYSDAPKEIVHQ</sequence>
<dbReference type="SUPFAM" id="SSF101478">
    <property type="entry name" value="ADP-ribosylglycohydrolase"/>
    <property type="match status" value="1"/>
</dbReference>
<dbReference type="PROSITE" id="PS51257">
    <property type="entry name" value="PROKAR_LIPOPROTEIN"/>
    <property type="match status" value="1"/>
</dbReference>
<accession>A0A174INE8</accession>
<comment type="caution">
    <text evidence="4">The sequence shown here is derived from an EMBL/GenBank/DDBJ whole genome shotgun (WGS) entry which is preliminary data.</text>
</comment>
<keyword evidence="1" id="KW-0732">Signal</keyword>
<dbReference type="RefSeq" id="WP_005866369.1">
    <property type="nucleotide sequence ID" value="NZ_CAXSKO010000007.1"/>
</dbReference>
<dbReference type="Proteomes" id="UP000284660">
    <property type="component" value="Unassembled WGS sequence"/>
</dbReference>
<protein>
    <submittedName>
        <fullName evidence="4">ADP-ribosylglycohydrolase family protein</fullName>
    </submittedName>
</protein>
<evidence type="ECO:0000313" key="3">
    <source>
        <dbReference type="EMBL" id="RHD73458.1"/>
    </source>
</evidence>
<evidence type="ECO:0000256" key="1">
    <source>
        <dbReference type="SAM" id="SignalP"/>
    </source>
</evidence>
<dbReference type="InterPro" id="IPR036705">
    <property type="entry name" value="Ribosyl_crysJ1_sf"/>
</dbReference>
<evidence type="ECO:0000313" key="5">
    <source>
        <dbReference type="Proteomes" id="UP000284660"/>
    </source>
</evidence>
<keyword evidence="4" id="KW-0378">Hydrolase</keyword>